<gene>
    <name evidence="10" type="ORF">TR69_WS6001000949</name>
</gene>
<comment type="caution">
    <text evidence="10">The sequence shown here is derived from an EMBL/GenBank/DDBJ whole genome shotgun (WGS) entry which is preliminary data.</text>
</comment>
<dbReference type="Pfam" id="PF18916">
    <property type="entry name" value="Lycopene_cyc"/>
    <property type="match status" value="2"/>
</dbReference>
<evidence type="ECO:0000256" key="6">
    <source>
        <dbReference type="ARBA" id="ARBA00023136"/>
    </source>
</evidence>
<dbReference type="STRING" id="1617426.TR69_WS6001000949"/>
<feature type="domain" description="Lycopene cyclase" evidence="9">
    <location>
        <begin position="131"/>
        <end position="219"/>
    </location>
</feature>
<evidence type="ECO:0000256" key="4">
    <source>
        <dbReference type="ARBA" id="ARBA00022746"/>
    </source>
</evidence>
<dbReference type="AlphaFoldDB" id="A0A136LZ47"/>
<feature type="transmembrane region" description="Helical" evidence="8">
    <location>
        <begin position="78"/>
        <end position="99"/>
    </location>
</feature>
<feature type="transmembrane region" description="Helical" evidence="8">
    <location>
        <begin position="203"/>
        <end position="220"/>
    </location>
</feature>
<evidence type="ECO:0000256" key="2">
    <source>
        <dbReference type="ARBA" id="ARBA00004829"/>
    </source>
</evidence>
<name>A0A136LZ47_9BACT</name>
<feature type="domain" description="Lycopene cyclase" evidence="9">
    <location>
        <begin position="3"/>
        <end position="94"/>
    </location>
</feature>
<feature type="transmembrane region" description="Helical" evidence="8">
    <location>
        <begin position="111"/>
        <end position="127"/>
    </location>
</feature>
<feature type="transmembrane region" description="Helical" evidence="8">
    <location>
        <begin position="6"/>
        <end position="21"/>
    </location>
</feature>
<comment type="pathway">
    <text evidence="2">Carotenoid biosynthesis.</text>
</comment>
<proteinExistence type="predicted"/>
<dbReference type="GO" id="GO:0016020">
    <property type="term" value="C:membrane"/>
    <property type="evidence" value="ECO:0007669"/>
    <property type="project" value="UniProtKB-SubCell"/>
</dbReference>
<evidence type="ECO:0000256" key="8">
    <source>
        <dbReference type="SAM" id="Phobius"/>
    </source>
</evidence>
<dbReference type="GO" id="GO:0045436">
    <property type="term" value="F:lycopene beta cyclase activity"/>
    <property type="evidence" value="ECO:0007669"/>
    <property type="project" value="UniProtKB-ARBA"/>
</dbReference>
<comment type="subcellular location">
    <subcellularLocation>
        <location evidence="1">Membrane</location>
        <topology evidence="1">Multi-pass membrane protein</topology>
    </subcellularLocation>
</comment>
<keyword evidence="3 8" id="KW-0812">Transmembrane</keyword>
<accession>A0A136LZ47</accession>
<dbReference type="GO" id="GO:0016117">
    <property type="term" value="P:carotenoid biosynthetic process"/>
    <property type="evidence" value="ECO:0007669"/>
    <property type="project" value="UniProtKB-KW"/>
</dbReference>
<dbReference type="Proteomes" id="UP000070457">
    <property type="component" value="Unassembled WGS sequence"/>
</dbReference>
<dbReference type="GO" id="GO:0016872">
    <property type="term" value="F:intramolecular lyase activity"/>
    <property type="evidence" value="ECO:0007669"/>
    <property type="project" value="InterPro"/>
</dbReference>
<feature type="transmembrane region" description="Helical" evidence="8">
    <location>
        <begin position="161"/>
        <end position="183"/>
    </location>
</feature>
<dbReference type="InterPro" id="IPR017825">
    <property type="entry name" value="Lycopene_cyclase_dom"/>
</dbReference>
<reference evidence="10 11" key="1">
    <citation type="submission" date="2015-02" db="EMBL/GenBank/DDBJ databases">
        <title>Improved understanding of the partial-nitritation anammox process through 23 genomes representing the majority of the microbial community.</title>
        <authorList>
            <person name="Speth D.R."/>
            <person name="In T Zandt M."/>
            <person name="Guerrero Cruz S."/>
            <person name="Jetten M.S."/>
            <person name="Dutilh B.E."/>
        </authorList>
    </citation>
    <scope>NUCLEOTIDE SEQUENCE [LARGE SCALE GENOMIC DNA]</scope>
    <source>
        <strain evidence="10">OLB20</strain>
    </source>
</reference>
<evidence type="ECO:0000313" key="10">
    <source>
        <dbReference type="EMBL" id="KXK26925.1"/>
    </source>
</evidence>
<keyword evidence="6 8" id="KW-0472">Membrane</keyword>
<evidence type="ECO:0000256" key="3">
    <source>
        <dbReference type="ARBA" id="ARBA00022692"/>
    </source>
</evidence>
<keyword evidence="4" id="KW-0125">Carotenoid biosynthesis</keyword>
<evidence type="ECO:0000256" key="1">
    <source>
        <dbReference type="ARBA" id="ARBA00004141"/>
    </source>
</evidence>
<evidence type="ECO:0000256" key="7">
    <source>
        <dbReference type="ARBA" id="ARBA00023235"/>
    </source>
</evidence>
<evidence type="ECO:0000313" key="11">
    <source>
        <dbReference type="Proteomes" id="UP000070457"/>
    </source>
</evidence>
<keyword evidence="7" id="KW-0413">Isomerase</keyword>
<sequence length="233" mass="26365">MEYTYLLINLAILAGPLLLSFDPRVRYYRRWPAVFAAILTVSSAMVFWDIHATAAGHWFFSDAHTIGIRFAGLPLEELLFFVTVPFACLFTWEVVQFYLKKDELLRGMLPLWRIAGIAFMLAGFAAGSRQYTAWVLFLCGGLITILTIFKPEVLIRRSSLIWIGVTAMLFLLFNTVLTAVPVVTYGEDMVSGIRIGTIPLEDSFYNLFMLLAYLTLYLRFRRAPAGNPVQPAS</sequence>
<organism evidence="10 11">
    <name type="scientific">candidate division WS6 bacterium OLB20</name>
    <dbReference type="NCBI Taxonomy" id="1617426"/>
    <lineage>
        <taxon>Bacteria</taxon>
        <taxon>Candidatus Dojkabacteria</taxon>
    </lineage>
</organism>
<evidence type="ECO:0000256" key="5">
    <source>
        <dbReference type="ARBA" id="ARBA00022989"/>
    </source>
</evidence>
<feature type="transmembrane region" description="Helical" evidence="8">
    <location>
        <begin position="133"/>
        <end position="149"/>
    </location>
</feature>
<dbReference type="NCBIfam" id="TIGR03462">
    <property type="entry name" value="CarR_dom_SF"/>
    <property type="match status" value="2"/>
</dbReference>
<keyword evidence="5 8" id="KW-1133">Transmembrane helix</keyword>
<protein>
    <recommendedName>
        <fullName evidence="9">Lycopene cyclase domain-containing protein</fullName>
    </recommendedName>
</protein>
<dbReference type="EMBL" id="JYNZ01000003">
    <property type="protein sequence ID" value="KXK26925.1"/>
    <property type="molecule type" value="Genomic_DNA"/>
</dbReference>
<evidence type="ECO:0000259" key="9">
    <source>
        <dbReference type="Pfam" id="PF18916"/>
    </source>
</evidence>
<feature type="transmembrane region" description="Helical" evidence="8">
    <location>
        <begin position="33"/>
        <end position="58"/>
    </location>
</feature>